<gene>
    <name evidence="3" type="ORF">DES51_10833</name>
    <name evidence="2" type="ORF">MQE39_04880</name>
</gene>
<keyword evidence="3" id="KW-0808">Transferase</keyword>
<dbReference type="CDD" id="cd04301">
    <property type="entry name" value="NAT_SF"/>
    <property type="match status" value="1"/>
</dbReference>
<dbReference type="AlphaFoldDB" id="A0A2V2F6P8"/>
<accession>A0A2V2F6P8</accession>
<dbReference type="GO" id="GO:0016747">
    <property type="term" value="F:acyltransferase activity, transferring groups other than amino-acyl groups"/>
    <property type="evidence" value="ECO:0007669"/>
    <property type="project" value="InterPro"/>
</dbReference>
<evidence type="ECO:0000313" key="2">
    <source>
        <dbReference type="EMBL" id="MDY5167454.1"/>
    </source>
</evidence>
<dbReference type="Gene3D" id="3.40.630.30">
    <property type="match status" value="1"/>
</dbReference>
<comment type="caution">
    <text evidence="2">The sequence shown here is derived from an EMBL/GenBank/DDBJ whole genome shotgun (WGS) entry which is preliminary data.</text>
</comment>
<sequence length="175" mass="20683">MEENKNQPRHKVDIREMTIDDETTLRQICDRCEDALAGCGERISDQEVHDIVRKKVLPPEGKSEKYHAKLITFDGEPAGFMTYYEGYPFERTVWIGSFYLVPEVRGQSLGTQIMVMFKQNMINLGYMQFVAQLHRMNLRGQDFFRKNQFVLDQRSIDRDFLLYFCTYRSKSEKAK</sequence>
<proteinExistence type="predicted"/>
<organism evidence="2 5">
    <name type="scientific">Dielma fastidiosa</name>
    <dbReference type="NCBI Taxonomy" id="1034346"/>
    <lineage>
        <taxon>Bacteria</taxon>
        <taxon>Bacillati</taxon>
        <taxon>Bacillota</taxon>
        <taxon>Erysipelotrichia</taxon>
        <taxon>Erysipelotrichales</taxon>
        <taxon>Erysipelotrichaceae</taxon>
        <taxon>Dielma</taxon>
    </lineage>
</organism>
<evidence type="ECO:0000313" key="4">
    <source>
        <dbReference type="Proteomes" id="UP000247612"/>
    </source>
</evidence>
<dbReference type="GeneID" id="94439808"/>
<evidence type="ECO:0000313" key="5">
    <source>
        <dbReference type="Proteomes" id="UP001276902"/>
    </source>
</evidence>
<dbReference type="Proteomes" id="UP000247612">
    <property type="component" value="Unassembled WGS sequence"/>
</dbReference>
<dbReference type="STRING" id="1034346.GCA_000313565_00563"/>
<dbReference type="EMBL" id="QJKH01000008">
    <property type="protein sequence ID" value="PXX78108.1"/>
    <property type="molecule type" value="Genomic_DNA"/>
</dbReference>
<dbReference type="Pfam" id="PF00583">
    <property type="entry name" value="Acetyltransf_1"/>
    <property type="match status" value="1"/>
</dbReference>
<dbReference type="PROSITE" id="PS51186">
    <property type="entry name" value="GNAT"/>
    <property type="match status" value="1"/>
</dbReference>
<dbReference type="OrthoDB" id="9782266at2"/>
<dbReference type="InterPro" id="IPR016181">
    <property type="entry name" value="Acyl_CoA_acyltransferase"/>
</dbReference>
<dbReference type="Proteomes" id="UP001276902">
    <property type="component" value="Unassembled WGS sequence"/>
</dbReference>
<dbReference type="RefSeq" id="WP_022936867.1">
    <property type="nucleotide sequence ID" value="NZ_BAABZA010000001.1"/>
</dbReference>
<evidence type="ECO:0000259" key="1">
    <source>
        <dbReference type="PROSITE" id="PS51186"/>
    </source>
</evidence>
<protein>
    <submittedName>
        <fullName evidence="3">Acetyltransferase (GNAT) family protein</fullName>
    </submittedName>
    <submittedName>
        <fullName evidence="2">GNAT family N-acetyltransferase</fullName>
    </submittedName>
</protein>
<dbReference type="InterPro" id="IPR000182">
    <property type="entry name" value="GNAT_dom"/>
</dbReference>
<name>A0A2V2F6P8_9FIRM</name>
<dbReference type="EMBL" id="JALDAW010000011">
    <property type="protein sequence ID" value="MDY5167454.1"/>
    <property type="molecule type" value="Genomic_DNA"/>
</dbReference>
<reference evidence="3 4" key="1">
    <citation type="submission" date="2018-05" db="EMBL/GenBank/DDBJ databases">
        <title>Genomic Encyclopedia of Type Strains, Phase IV (KMG-IV): sequencing the most valuable type-strain genomes for metagenomic binning, comparative biology and taxonomic classification.</title>
        <authorList>
            <person name="Goeker M."/>
        </authorList>
    </citation>
    <scope>NUCLEOTIDE SEQUENCE [LARGE SCALE GENOMIC DNA]</scope>
    <source>
        <strain evidence="3 4">JC118</strain>
    </source>
</reference>
<evidence type="ECO:0000313" key="3">
    <source>
        <dbReference type="EMBL" id="PXX78108.1"/>
    </source>
</evidence>
<dbReference type="SUPFAM" id="SSF55729">
    <property type="entry name" value="Acyl-CoA N-acyltransferases (Nat)"/>
    <property type="match status" value="1"/>
</dbReference>
<keyword evidence="4" id="KW-1185">Reference proteome</keyword>
<feature type="domain" description="N-acetyltransferase" evidence="1">
    <location>
        <begin position="12"/>
        <end position="168"/>
    </location>
</feature>
<reference evidence="2" key="2">
    <citation type="submission" date="2022-03" db="EMBL/GenBank/DDBJ databases">
        <title>First case of bacteraemia caused by Dielma fastidiosa in a patient hospitalised with diverticulitis.</title>
        <authorList>
            <person name="Forman-Ankjaer B."/>
            <person name="Hvid-Jensen F."/>
            <person name="Kobel C.M."/>
            <person name="Greve T."/>
        </authorList>
    </citation>
    <scope>NUCLEOTIDE SEQUENCE</scope>
    <source>
        <strain evidence="2">AUH_DF_2021</strain>
    </source>
</reference>